<dbReference type="InterPro" id="IPR013328">
    <property type="entry name" value="6PGD_dom2"/>
</dbReference>
<proteinExistence type="inferred from homology"/>
<gene>
    <name evidence="12" type="ORF">VW23_010685</name>
</gene>
<evidence type="ECO:0000256" key="1">
    <source>
        <dbReference type="ARBA" id="ARBA00004994"/>
    </source>
</evidence>
<evidence type="ECO:0000313" key="13">
    <source>
        <dbReference type="Proteomes" id="UP000095463"/>
    </source>
</evidence>
<evidence type="ECO:0000259" key="10">
    <source>
        <dbReference type="Pfam" id="PF02558"/>
    </source>
</evidence>
<dbReference type="AlphaFoldDB" id="A0A1E5XVH7"/>
<dbReference type="SUPFAM" id="SSF48179">
    <property type="entry name" value="6-phosphogluconate dehydrogenase C-terminal domain-like"/>
    <property type="match status" value="1"/>
</dbReference>
<evidence type="ECO:0000256" key="3">
    <source>
        <dbReference type="ARBA" id="ARBA00013014"/>
    </source>
</evidence>
<dbReference type="Gene3D" id="1.10.1040.10">
    <property type="entry name" value="N-(1-d-carboxylethyl)-l-norvaline Dehydrogenase, domain 2"/>
    <property type="match status" value="1"/>
</dbReference>
<dbReference type="PANTHER" id="PTHR43765:SF2">
    <property type="entry name" value="2-DEHYDROPANTOATE 2-REDUCTASE"/>
    <property type="match status" value="1"/>
</dbReference>
<comment type="pathway">
    <text evidence="1">Cofactor biosynthesis; (R)-pantothenate biosynthesis; (R)-pantoate from 3-methyl-2-oxobutanoate: step 2/2.</text>
</comment>
<dbReference type="EC" id="1.1.1.169" evidence="3"/>
<reference evidence="12 13" key="1">
    <citation type="journal article" date="2015" name="Genome Announc.">
        <title>Genome Assemblies of Three Soil-Associated Devosia species: D. insulae, D. limi, and D. soli.</title>
        <authorList>
            <person name="Hassan Y.I."/>
            <person name="Lepp D."/>
            <person name="Zhou T."/>
        </authorList>
    </citation>
    <scope>NUCLEOTIDE SEQUENCE [LARGE SCALE GENOMIC DNA]</scope>
    <source>
        <strain evidence="12 13">DS-56</strain>
    </source>
</reference>
<evidence type="ECO:0000256" key="9">
    <source>
        <dbReference type="ARBA" id="ARBA00048793"/>
    </source>
</evidence>
<accession>A0A1E5XVH7</accession>
<comment type="similarity">
    <text evidence="2">Belongs to the ketopantoate reductase family.</text>
</comment>
<dbReference type="InterPro" id="IPR013752">
    <property type="entry name" value="KPA_reductase"/>
</dbReference>
<feature type="domain" description="Ketopantoate reductase N-terminal" evidence="10">
    <location>
        <begin position="4"/>
        <end position="141"/>
    </location>
</feature>
<evidence type="ECO:0000256" key="4">
    <source>
        <dbReference type="ARBA" id="ARBA00019465"/>
    </source>
</evidence>
<protein>
    <recommendedName>
        <fullName evidence="4">2-dehydropantoate 2-reductase</fullName>
        <ecNumber evidence="3">1.1.1.169</ecNumber>
    </recommendedName>
    <alternativeName>
        <fullName evidence="8">Ketopantoate reductase</fullName>
    </alternativeName>
</protein>
<keyword evidence="13" id="KW-1185">Reference proteome</keyword>
<evidence type="ECO:0000256" key="2">
    <source>
        <dbReference type="ARBA" id="ARBA00007870"/>
    </source>
</evidence>
<dbReference type="GO" id="GO:0008677">
    <property type="term" value="F:2-dehydropantoate 2-reductase activity"/>
    <property type="evidence" value="ECO:0007669"/>
    <property type="project" value="UniProtKB-EC"/>
</dbReference>
<dbReference type="EMBL" id="LAJE02000066">
    <property type="protein sequence ID" value="OEO32595.1"/>
    <property type="molecule type" value="Genomic_DNA"/>
</dbReference>
<keyword evidence="5" id="KW-0566">Pantothenate biosynthesis</keyword>
<dbReference type="InterPro" id="IPR008927">
    <property type="entry name" value="6-PGluconate_DH-like_C_sf"/>
</dbReference>
<evidence type="ECO:0000256" key="7">
    <source>
        <dbReference type="ARBA" id="ARBA00023002"/>
    </source>
</evidence>
<comment type="caution">
    <text evidence="12">The sequence shown here is derived from an EMBL/GenBank/DDBJ whole genome shotgun (WGS) entry which is preliminary data.</text>
</comment>
<sequence>MRFIIYGVGAIGGTFAASLASAGHDAVGIARGDMLAAIRANGGLTFRATTGSQLVNFPVVGAPDELEFRPDDVIFLTMKGQHTAPALDELRAAGVTTQAVVCAQNGVNNERLALRLFPNVYAMTVMLPADYVTPGEVICYGTPKRGLTDLGRYPHGLDDNVAAIATAFDSAGFAAFPLEQVMRSKYGKLRDNLGNVVEAALGHGSRSGPLLEAIQAEAEAVYAAAGIDWVAVGNADPRRKGLMEMGAVAGVTRTGGSSIQSLKRGAGTIETDYLNGEIVLLGRLHGVPTPLNAGLVTVGHELVAKGASPGSMTEAELRVRLGL</sequence>
<dbReference type="SUPFAM" id="SSF51735">
    <property type="entry name" value="NAD(P)-binding Rossmann-fold domains"/>
    <property type="match status" value="1"/>
</dbReference>
<name>A0A1E5XVH7_9HYPH</name>
<dbReference type="InterPro" id="IPR013332">
    <property type="entry name" value="KPR_N"/>
</dbReference>
<feature type="domain" description="Ketopantoate reductase C-terminal" evidence="11">
    <location>
        <begin position="209"/>
        <end position="298"/>
    </location>
</feature>
<dbReference type="GO" id="GO:0005737">
    <property type="term" value="C:cytoplasm"/>
    <property type="evidence" value="ECO:0007669"/>
    <property type="project" value="TreeGrafter"/>
</dbReference>
<dbReference type="InterPro" id="IPR050838">
    <property type="entry name" value="Ketopantoate_reductase"/>
</dbReference>
<keyword evidence="6" id="KW-0521">NADP</keyword>
<keyword evidence="7" id="KW-0560">Oxidoreductase</keyword>
<evidence type="ECO:0000259" key="11">
    <source>
        <dbReference type="Pfam" id="PF08546"/>
    </source>
</evidence>
<dbReference type="Proteomes" id="UP000095463">
    <property type="component" value="Unassembled WGS sequence"/>
</dbReference>
<evidence type="ECO:0000313" key="12">
    <source>
        <dbReference type="EMBL" id="OEO32595.1"/>
    </source>
</evidence>
<dbReference type="Pfam" id="PF08546">
    <property type="entry name" value="ApbA_C"/>
    <property type="match status" value="1"/>
</dbReference>
<dbReference type="RefSeq" id="WP_069908240.1">
    <property type="nucleotide sequence ID" value="NZ_LAJE02000066.1"/>
</dbReference>
<dbReference type="InterPro" id="IPR036291">
    <property type="entry name" value="NAD(P)-bd_dom_sf"/>
</dbReference>
<evidence type="ECO:0000256" key="5">
    <source>
        <dbReference type="ARBA" id="ARBA00022655"/>
    </source>
</evidence>
<organism evidence="12 13">
    <name type="scientific">Devosia insulae DS-56</name>
    <dbReference type="NCBI Taxonomy" id="1116389"/>
    <lineage>
        <taxon>Bacteria</taxon>
        <taxon>Pseudomonadati</taxon>
        <taxon>Pseudomonadota</taxon>
        <taxon>Alphaproteobacteria</taxon>
        <taxon>Hyphomicrobiales</taxon>
        <taxon>Devosiaceae</taxon>
        <taxon>Devosia</taxon>
    </lineage>
</organism>
<dbReference type="Gene3D" id="3.40.50.720">
    <property type="entry name" value="NAD(P)-binding Rossmann-like Domain"/>
    <property type="match status" value="1"/>
</dbReference>
<dbReference type="PANTHER" id="PTHR43765">
    <property type="entry name" value="2-DEHYDROPANTOATE 2-REDUCTASE-RELATED"/>
    <property type="match status" value="1"/>
</dbReference>
<evidence type="ECO:0000256" key="6">
    <source>
        <dbReference type="ARBA" id="ARBA00022857"/>
    </source>
</evidence>
<dbReference type="GO" id="GO:0050661">
    <property type="term" value="F:NADP binding"/>
    <property type="evidence" value="ECO:0007669"/>
    <property type="project" value="TreeGrafter"/>
</dbReference>
<dbReference type="OrthoDB" id="9796561at2"/>
<comment type="catalytic activity">
    <reaction evidence="9">
        <text>(R)-pantoate + NADP(+) = 2-dehydropantoate + NADPH + H(+)</text>
        <dbReference type="Rhea" id="RHEA:16233"/>
        <dbReference type="ChEBI" id="CHEBI:11561"/>
        <dbReference type="ChEBI" id="CHEBI:15378"/>
        <dbReference type="ChEBI" id="CHEBI:15980"/>
        <dbReference type="ChEBI" id="CHEBI:57783"/>
        <dbReference type="ChEBI" id="CHEBI:58349"/>
        <dbReference type="EC" id="1.1.1.169"/>
    </reaction>
</comment>
<evidence type="ECO:0000256" key="8">
    <source>
        <dbReference type="ARBA" id="ARBA00032024"/>
    </source>
</evidence>
<dbReference type="GO" id="GO:0015940">
    <property type="term" value="P:pantothenate biosynthetic process"/>
    <property type="evidence" value="ECO:0007669"/>
    <property type="project" value="UniProtKB-UniPathway"/>
</dbReference>
<dbReference type="UniPathway" id="UPA00028">
    <property type="reaction ID" value="UER00004"/>
</dbReference>
<dbReference type="Pfam" id="PF02558">
    <property type="entry name" value="ApbA"/>
    <property type="match status" value="1"/>
</dbReference>